<comment type="caution">
    <text evidence="3">The sequence shown here is derived from an EMBL/GenBank/DDBJ whole genome shotgun (WGS) entry which is preliminary data.</text>
</comment>
<accession>A0ABW2D301</accession>
<keyword evidence="1" id="KW-0238">DNA-binding</keyword>
<feature type="domain" description="HTH cro/C1-type" evidence="2">
    <location>
        <begin position="16"/>
        <end position="70"/>
    </location>
</feature>
<proteinExistence type="predicted"/>
<dbReference type="Gene3D" id="1.10.260.40">
    <property type="entry name" value="lambda repressor-like DNA-binding domains"/>
    <property type="match status" value="1"/>
</dbReference>
<dbReference type="PANTHER" id="PTHR46797">
    <property type="entry name" value="HTH-TYPE TRANSCRIPTIONAL REGULATOR"/>
    <property type="match status" value="1"/>
</dbReference>
<dbReference type="PANTHER" id="PTHR46797:SF1">
    <property type="entry name" value="METHYLPHOSPHONATE SYNTHASE"/>
    <property type="match status" value="1"/>
</dbReference>
<dbReference type="InterPro" id="IPR011051">
    <property type="entry name" value="RmlC_Cupin_sf"/>
</dbReference>
<keyword evidence="4" id="KW-1185">Reference proteome</keyword>
<dbReference type="PROSITE" id="PS50943">
    <property type="entry name" value="HTH_CROC1"/>
    <property type="match status" value="1"/>
</dbReference>
<evidence type="ECO:0000313" key="3">
    <source>
        <dbReference type="EMBL" id="MFC6887063.1"/>
    </source>
</evidence>
<protein>
    <submittedName>
        <fullName evidence="3">XRE family transcriptional regulator</fullName>
    </submittedName>
</protein>
<dbReference type="InterPro" id="IPR013096">
    <property type="entry name" value="Cupin_2"/>
</dbReference>
<evidence type="ECO:0000256" key="1">
    <source>
        <dbReference type="ARBA" id="ARBA00023125"/>
    </source>
</evidence>
<dbReference type="RefSeq" id="WP_309239822.1">
    <property type="nucleotide sequence ID" value="NZ_JBHSXE010000001.1"/>
</dbReference>
<sequence length="188" mass="20441">MKNGSDDIPQVVAQVLKSVRGSYGWSLENVAARAGVGEDAVAALEKGETRPSLELLIAVADALEIPLARLVSDEVEPRMRLIPPERQPALWHGPKGGTGTMLAASDPRLYLEMWKWRLAPGEIREGFPHPQGNREITYVDEGTLTITVNGRRYVVTEGAAAVFVGEWPHSYANEGDTPLVYTVAIADP</sequence>
<gene>
    <name evidence="3" type="ORF">ACFQKB_45370</name>
</gene>
<name>A0ABW2D301_9ACTN</name>
<dbReference type="InterPro" id="IPR050807">
    <property type="entry name" value="TransReg_Diox_bact_type"/>
</dbReference>
<dbReference type="SUPFAM" id="SSF51182">
    <property type="entry name" value="RmlC-like cupins"/>
    <property type="match status" value="1"/>
</dbReference>
<evidence type="ECO:0000259" key="2">
    <source>
        <dbReference type="PROSITE" id="PS50943"/>
    </source>
</evidence>
<dbReference type="Pfam" id="PF07883">
    <property type="entry name" value="Cupin_2"/>
    <property type="match status" value="1"/>
</dbReference>
<dbReference type="Pfam" id="PF01381">
    <property type="entry name" value="HTH_3"/>
    <property type="match status" value="1"/>
</dbReference>
<dbReference type="SUPFAM" id="SSF47413">
    <property type="entry name" value="lambda repressor-like DNA-binding domains"/>
    <property type="match status" value="1"/>
</dbReference>
<dbReference type="InterPro" id="IPR001387">
    <property type="entry name" value="Cro/C1-type_HTH"/>
</dbReference>
<dbReference type="CDD" id="cd00093">
    <property type="entry name" value="HTH_XRE"/>
    <property type="match status" value="1"/>
</dbReference>
<organism evidence="3 4">
    <name type="scientific">Actinomadura yumaensis</name>
    <dbReference type="NCBI Taxonomy" id="111807"/>
    <lineage>
        <taxon>Bacteria</taxon>
        <taxon>Bacillati</taxon>
        <taxon>Actinomycetota</taxon>
        <taxon>Actinomycetes</taxon>
        <taxon>Streptosporangiales</taxon>
        <taxon>Thermomonosporaceae</taxon>
        <taxon>Actinomadura</taxon>
    </lineage>
</organism>
<dbReference type="EMBL" id="JBHSXS010000067">
    <property type="protein sequence ID" value="MFC6887063.1"/>
    <property type="molecule type" value="Genomic_DNA"/>
</dbReference>
<dbReference type="InterPro" id="IPR014710">
    <property type="entry name" value="RmlC-like_jellyroll"/>
</dbReference>
<dbReference type="Proteomes" id="UP001596380">
    <property type="component" value="Unassembled WGS sequence"/>
</dbReference>
<dbReference type="Gene3D" id="2.60.120.10">
    <property type="entry name" value="Jelly Rolls"/>
    <property type="match status" value="1"/>
</dbReference>
<dbReference type="SMART" id="SM00530">
    <property type="entry name" value="HTH_XRE"/>
    <property type="match status" value="1"/>
</dbReference>
<reference evidence="4" key="1">
    <citation type="journal article" date="2019" name="Int. J. Syst. Evol. Microbiol.">
        <title>The Global Catalogue of Microorganisms (GCM) 10K type strain sequencing project: providing services to taxonomists for standard genome sequencing and annotation.</title>
        <authorList>
            <consortium name="The Broad Institute Genomics Platform"/>
            <consortium name="The Broad Institute Genome Sequencing Center for Infectious Disease"/>
            <person name="Wu L."/>
            <person name="Ma J."/>
        </authorList>
    </citation>
    <scope>NUCLEOTIDE SEQUENCE [LARGE SCALE GENOMIC DNA]</scope>
    <source>
        <strain evidence="4">JCM 3369</strain>
    </source>
</reference>
<dbReference type="CDD" id="cd02209">
    <property type="entry name" value="cupin_XRE_C"/>
    <property type="match status" value="1"/>
</dbReference>
<evidence type="ECO:0000313" key="4">
    <source>
        <dbReference type="Proteomes" id="UP001596380"/>
    </source>
</evidence>
<dbReference type="InterPro" id="IPR010982">
    <property type="entry name" value="Lambda_DNA-bd_dom_sf"/>
</dbReference>